<feature type="chain" id="PRO_5002511820" description="Tat (Twin-arginine translocation) pathway signal sequence domain protein" evidence="1">
    <location>
        <begin position="36"/>
        <end position="482"/>
    </location>
</feature>
<dbReference type="Pfam" id="PF07586">
    <property type="entry name" value="HXXSHH"/>
    <property type="match status" value="1"/>
</dbReference>
<dbReference type="Proteomes" id="UP000034883">
    <property type="component" value="Chromosome"/>
</dbReference>
<dbReference type="EMBL" id="CP011125">
    <property type="protein sequence ID" value="AKF05665.1"/>
    <property type="molecule type" value="Genomic_DNA"/>
</dbReference>
<proteinExistence type="predicted"/>
<dbReference type="STRING" id="927083.DB32_002814"/>
<feature type="signal peptide" evidence="1">
    <location>
        <begin position="1"/>
        <end position="35"/>
    </location>
</feature>
<sequence length="482" mass="52796">MTTILDRRRFLRAMGLSALASAGASTALGRSIVHAGDDDAPPRRVVFFCTGHAHVWNGWHVALPGLPTDRTVERSLLELSRDELSPVLRPFHAMRDRVLPIEGIAHTSVLGDLAALAGQTGIDANHHNVAMAHLLTAQIAQQRGPGAICIGGGRSIDQEIGARVSQPGRFDACVWGANHWMPYSFLGAGHAAPRVDDPERAYADLLGLYVPPASDTPATRDERIRALRGSVLDAVAREHEFMRTRMGLEGARKLEQHRDMVRDLERALGIAVPTRCDPVFESTGHVIDQYSRLATLALSCDLTRVVTIVPPILEPTEFGYPASSDVHGRFAHSSVDDGSEPFDPVSERAMIDYGIFYSQRFLALLEMLDAVPEGSGTMLDHTTVVWLTELGSPTHQHVDACTLIAGGTDFFRTGRYVRYARDVRAAMDWAGRPLSHGPALSQLFVTLLRSFGWDDDHFGMREVTRGDGSTIDVRGTLRELHV</sequence>
<protein>
    <recommendedName>
        <fullName evidence="4">Tat (Twin-arginine translocation) pathway signal sequence domain protein</fullName>
    </recommendedName>
</protein>
<name>A0A0F6W2L3_9BACT</name>
<dbReference type="InterPro" id="IPR011447">
    <property type="entry name" value="DUF1552"/>
</dbReference>
<accession>A0A0F6W2L3</accession>
<dbReference type="InterPro" id="IPR006311">
    <property type="entry name" value="TAT_signal"/>
</dbReference>
<dbReference type="PROSITE" id="PS51318">
    <property type="entry name" value="TAT"/>
    <property type="match status" value="1"/>
</dbReference>
<evidence type="ECO:0000256" key="1">
    <source>
        <dbReference type="SAM" id="SignalP"/>
    </source>
</evidence>
<dbReference type="KEGG" id="samy:DB32_002814"/>
<dbReference type="AlphaFoldDB" id="A0A0F6W2L3"/>
<dbReference type="RefSeq" id="WP_053232913.1">
    <property type="nucleotide sequence ID" value="NZ_CP011125.1"/>
</dbReference>
<reference evidence="2 3" key="1">
    <citation type="submission" date="2015-03" db="EMBL/GenBank/DDBJ databases">
        <title>Genome assembly of Sandaracinus amylolyticus DSM 53668.</title>
        <authorList>
            <person name="Sharma G."/>
            <person name="Subramanian S."/>
        </authorList>
    </citation>
    <scope>NUCLEOTIDE SEQUENCE [LARGE SCALE GENOMIC DNA]</scope>
    <source>
        <strain evidence="2 3">DSM 53668</strain>
    </source>
</reference>
<keyword evidence="1" id="KW-0732">Signal</keyword>
<gene>
    <name evidence="2" type="ORF">DB32_002814</name>
</gene>
<organism evidence="2 3">
    <name type="scientific">Sandaracinus amylolyticus</name>
    <dbReference type="NCBI Taxonomy" id="927083"/>
    <lineage>
        <taxon>Bacteria</taxon>
        <taxon>Pseudomonadati</taxon>
        <taxon>Myxococcota</taxon>
        <taxon>Polyangia</taxon>
        <taxon>Polyangiales</taxon>
        <taxon>Sandaracinaceae</taxon>
        <taxon>Sandaracinus</taxon>
    </lineage>
</organism>
<evidence type="ECO:0000313" key="3">
    <source>
        <dbReference type="Proteomes" id="UP000034883"/>
    </source>
</evidence>
<keyword evidence="3" id="KW-1185">Reference proteome</keyword>
<dbReference type="OrthoDB" id="5377807at2"/>
<evidence type="ECO:0008006" key="4">
    <source>
        <dbReference type="Google" id="ProtNLM"/>
    </source>
</evidence>
<evidence type="ECO:0000313" key="2">
    <source>
        <dbReference type="EMBL" id="AKF05665.1"/>
    </source>
</evidence>